<dbReference type="Pfam" id="PF00248">
    <property type="entry name" value="Aldo_ket_red"/>
    <property type="match status" value="1"/>
</dbReference>
<protein>
    <submittedName>
        <fullName evidence="3">Aldo/keto reductase</fullName>
    </submittedName>
</protein>
<evidence type="ECO:0000259" key="2">
    <source>
        <dbReference type="Pfam" id="PF00248"/>
    </source>
</evidence>
<dbReference type="PANTHER" id="PTHR43364:SF4">
    <property type="entry name" value="NAD(P)-LINKED OXIDOREDUCTASE SUPERFAMILY PROTEIN"/>
    <property type="match status" value="1"/>
</dbReference>
<dbReference type="PRINTS" id="PR00069">
    <property type="entry name" value="ALDKETRDTASE"/>
</dbReference>
<feature type="domain" description="NADP-dependent oxidoreductase" evidence="2">
    <location>
        <begin position="17"/>
        <end position="322"/>
    </location>
</feature>
<evidence type="ECO:0000313" key="4">
    <source>
        <dbReference type="Proteomes" id="UP000805614"/>
    </source>
</evidence>
<keyword evidence="4" id="KW-1185">Reference proteome</keyword>
<organism evidence="3 4">
    <name type="scientific">Actinomadura alba</name>
    <dbReference type="NCBI Taxonomy" id="406431"/>
    <lineage>
        <taxon>Bacteria</taxon>
        <taxon>Bacillati</taxon>
        <taxon>Actinomycetota</taxon>
        <taxon>Actinomycetes</taxon>
        <taxon>Streptosporangiales</taxon>
        <taxon>Thermomonosporaceae</taxon>
        <taxon>Actinomadura</taxon>
    </lineage>
</organism>
<dbReference type="InterPro" id="IPR023210">
    <property type="entry name" value="NADP_OxRdtase_dom"/>
</dbReference>
<dbReference type="InterPro" id="IPR036812">
    <property type="entry name" value="NAD(P)_OxRdtase_dom_sf"/>
</dbReference>
<dbReference type="EMBL" id="JABVEC010000009">
    <property type="protein sequence ID" value="MBC6466593.1"/>
    <property type="molecule type" value="Genomic_DNA"/>
</dbReference>
<evidence type="ECO:0000256" key="1">
    <source>
        <dbReference type="ARBA" id="ARBA00023002"/>
    </source>
</evidence>
<proteinExistence type="predicted"/>
<gene>
    <name evidence="3" type="ORF">HKK74_13920</name>
</gene>
<dbReference type="InterPro" id="IPR050523">
    <property type="entry name" value="AKR_Detox_Biosynth"/>
</dbReference>
<dbReference type="InterPro" id="IPR020471">
    <property type="entry name" value="AKR"/>
</dbReference>
<dbReference type="Proteomes" id="UP000805614">
    <property type="component" value="Unassembled WGS sequence"/>
</dbReference>
<keyword evidence="1" id="KW-0560">Oxidoreductase</keyword>
<accession>A0ABR7LPJ2</accession>
<comment type="caution">
    <text evidence="3">The sequence shown here is derived from an EMBL/GenBank/DDBJ whole genome shotgun (WGS) entry which is preliminary data.</text>
</comment>
<dbReference type="Gene3D" id="3.20.20.100">
    <property type="entry name" value="NADP-dependent oxidoreductase domain"/>
    <property type="match status" value="1"/>
</dbReference>
<dbReference type="RefSeq" id="WP_187243612.1">
    <property type="nucleotide sequence ID" value="NZ_BAAAOK010000013.1"/>
</dbReference>
<evidence type="ECO:0000313" key="3">
    <source>
        <dbReference type="EMBL" id="MBC6466593.1"/>
    </source>
</evidence>
<name>A0ABR7LPJ2_9ACTN</name>
<dbReference type="PANTHER" id="PTHR43364">
    <property type="entry name" value="NADH-SPECIFIC METHYLGLYOXAL REDUCTASE-RELATED"/>
    <property type="match status" value="1"/>
</dbReference>
<sequence length="347" mass="36745">MDYATMGRSGLKVSRACLGTMNFGTSGGVGSCDEAEAGRIVDAFLDTGHNFVDTADMYTGGESEQIVGRAISGKRSSVVLATKAFLPHGPGPNDRGLSRAHLTRALEASLRRLGTDYIDLYQCHQWDHATPIEETLATLDGFVRAGKVRYIGCSNFTAAQIVESGWAAERLGATPFISLQPQYSLVARDIEAEILPVCERHGLGTMVWSPLAGGVLTGRYARGVAPGADTRMGRLMASPAPMARAWADGLFNERALHIADEVGKVAAELDTTATAVALAWVRRRPGVTSVIIGPRTVDQLHGNLAGFALDLPEEAAERLDDASSSTALAPVTGMTLGDARPRLAGRP</sequence>
<reference evidence="3 4" key="1">
    <citation type="submission" date="2020-06" db="EMBL/GenBank/DDBJ databases">
        <title>Actinomadura xiongansis sp. nov., isolated from soil of Baiyangdian.</title>
        <authorList>
            <person name="Zhang X."/>
        </authorList>
    </citation>
    <scope>NUCLEOTIDE SEQUENCE [LARGE SCALE GENOMIC DNA]</scope>
    <source>
        <strain evidence="3 4">HBUM206468</strain>
    </source>
</reference>
<dbReference type="SUPFAM" id="SSF51430">
    <property type="entry name" value="NAD(P)-linked oxidoreductase"/>
    <property type="match status" value="1"/>
</dbReference>